<accession>A0A284QN84</accession>
<reference evidence="2" key="1">
    <citation type="journal article" date="2017" name="Nat. Ecol. Evol.">
        <title>Genome expansion and lineage-specific genetic innovations in the forest pathogenic fungi Armillaria.</title>
        <authorList>
            <person name="Sipos G."/>
            <person name="Prasanna A.N."/>
            <person name="Walter M.C."/>
            <person name="O'Connor E."/>
            <person name="Balint B."/>
            <person name="Krizsan K."/>
            <person name="Kiss B."/>
            <person name="Hess J."/>
            <person name="Varga T."/>
            <person name="Slot J."/>
            <person name="Riley R."/>
            <person name="Boka B."/>
            <person name="Rigling D."/>
            <person name="Barry K."/>
            <person name="Lee J."/>
            <person name="Mihaltcheva S."/>
            <person name="LaButti K."/>
            <person name="Lipzen A."/>
            <person name="Waldron R."/>
            <person name="Moloney N.M."/>
            <person name="Sperisen C."/>
            <person name="Kredics L."/>
            <person name="Vagvoelgyi C."/>
            <person name="Patrignani A."/>
            <person name="Fitzpatrick D."/>
            <person name="Nagy I."/>
            <person name="Doyle S."/>
            <person name="Anderson J.B."/>
            <person name="Grigoriev I.V."/>
            <person name="Gueldener U."/>
            <person name="Muensterkoetter M."/>
            <person name="Nagy L.G."/>
        </authorList>
    </citation>
    <scope>NUCLEOTIDE SEQUENCE [LARGE SCALE GENOMIC DNA]</scope>
    <source>
        <strain evidence="2">C18/9</strain>
    </source>
</reference>
<evidence type="ECO:0000313" key="2">
    <source>
        <dbReference type="Proteomes" id="UP000219338"/>
    </source>
</evidence>
<dbReference type="Proteomes" id="UP000219338">
    <property type="component" value="Unassembled WGS sequence"/>
</dbReference>
<gene>
    <name evidence="1" type="ORF">ARMOST_01135</name>
</gene>
<organism evidence="1 2">
    <name type="scientific">Armillaria ostoyae</name>
    <name type="common">Armillaria root rot fungus</name>
    <dbReference type="NCBI Taxonomy" id="47428"/>
    <lineage>
        <taxon>Eukaryota</taxon>
        <taxon>Fungi</taxon>
        <taxon>Dikarya</taxon>
        <taxon>Basidiomycota</taxon>
        <taxon>Agaricomycotina</taxon>
        <taxon>Agaricomycetes</taxon>
        <taxon>Agaricomycetidae</taxon>
        <taxon>Agaricales</taxon>
        <taxon>Marasmiineae</taxon>
        <taxon>Physalacriaceae</taxon>
        <taxon>Armillaria</taxon>
    </lineage>
</organism>
<dbReference type="EMBL" id="FUEG01000001">
    <property type="protein sequence ID" value="SJK97880.1"/>
    <property type="molecule type" value="Genomic_DNA"/>
</dbReference>
<name>A0A284QN84_ARMOS</name>
<dbReference type="AlphaFoldDB" id="A0A284QN84"/>
<sequence length="72" mass="7646">MTTEIVLGHITTSFHNSGGEKEVEGRPSGWSRKCGCTSEILFNPEVSSVSVLCSRPATGRSPTPLAHVFSAI</sequence>
<proteinExistence type="predicted"/>
<keyword evidence="2" id="KW-1185">Reference proteome</keyword>
<protein>
    <submittedName>
        <fullName evidence="1">Uncharacterized protein</fullName>
    </submittedName>
</protein>
<evidence type="ECO:0000313" key="1">
    <source>
        <dbReference type="EMBL" id="SJK97880.1"/>
    </source>
</evidence>